<gene>
    <name evidence="5" type="ORF">POL72_37780</name>
</gene>
<dbReference type="NCBIfam" id="TIGR02262">
    <property type="entry name" value="benz_CoA_lig"/>
    <property type="match status" value="1"/>
</dbReference>
<feature type="domain" description="AMP-dependent synthetase/ligase" evidence="3">
    <location>
        <begin position="24"/>
        <end position="414"/>
    </location>
</feature>
<dbReference type="Gene3D" id="3.40.50.12780">
    <property type="entry name" value="N-terminal domain of ligase-like"/>
    <property type="match status" value="1"/>
</dbReference>
<dbReference type="InterPro" id="IPR025110">
    <property type="entry name" value="AMP-bd_C"/>
</dbReference>
<feature type="domain" description="AMP-binding enzyme C-terminal" evidence="4">
    <location>
        <begin position="464"/>
        <end position="548"/>
    </location>
</feature>
<evidence type="ECO:0000259" key="3">
    <source>
        <dbReference type="Pfam" id="PF00501"/>
    </source>
</evidence>
<keyword evidence="1 5" id="KW-0436">Ligase</keyword>
<feature type="region of interest" description="Disordered" evidence="2">
    <location>
        <begin position="543"/>
        <end position="567"/>
    </location>
</feature>
<accession>A0ABT5CEJ1</accession>
<dbReference type="InterPro" id="IPR042099">
    <property type="entry name" value="ANL_N_sf"/>
</dbReference>
<dbReference type="InterPro" id="IPR000873">
    <property type="entry name" value="AMP-dep_synth/lig_dom"/>
</dbReference>
<feature type="compositionally biased region" description="Basic and acidic residues" evidence="2">
    <location>
        <begin position="543"/>
        <end position="560"/>
    </location>
</feature>
<dbReference type="Gene3D" id="3.30.300.30">
    <property type="match status" value="1"/>
</dbReference>
<keyword evidence="6" id="KW-1185">Reference proteome</keyword>
<dbReference type="EMBL" id="JAQNDK010000004">
    <property type="protein sequence ID" value="MDC0683542.1"/>
    <property type="molecule type" value="Genomic_DNA"/>
</dbReference>
<dbReference type="PANTHER" id="PTHR43352">
    <property type="entry name" value="ACETYL-COA SYNTHETASE"/>
    <property type="match status" value="1"/>
</dbReference>
<dbReference type="Pfam" id="PF00501">
    <property type="entry name" value="AMP-binding"/>
    <property type="match status" value="1"/>
</dbReference>
<dbReference type="RefSeq" id="WP_272101680.1">
    <property type="nucleotide sequence ID" value="NZ_JAQNDK010000004.1"/>
</dbReference>
<protein>
    <submittedName>
        <fullName evidence="5">Benzoate-CoA ligase family protein</fullName>
    </submittedName>
</protein>
<dbReference type="SUPFAM" id="SSF56801">
    <property type="entry name" value="Acetyl-CoA synthetase-like"/>
    <property type="match status" value="1"/>
</dbReference>
<comment type="caution">
    <text evidence="5">The sequence shown here is derived from an EMBL/GenBank/DDBJ whole genome shotgun (WGS) entry which is preliminary data.</text>
</comment>
<evidence type="ECO:0000313" key="5">
    <source>
        <dbReference type="EMBL" id="MDC0683542.1"/>
    </source>
</evidence>
<dbReference type="InterPro" id="IPR011957">
    <property type="entry name" value="Benz_CoA_lig"/>
</dbReference>
<evidence type="ECO:0000256" key="2">
    <source>
        <dbReference type="SAM" id="MobiDB-lite"/>
    </source>
</evidence>
<evidence type="ECO:0000313" key="6">
    <source>
        <dbReference type="Proteomes" id="UP001217485"/>
    </source>
</evidence>
<reference evidence="5 6" key="1">
    <citation type="submission" date="2023-01" db="EMBL/GenBank/DDBJ databases">
        <title>Minimal conservation of predation-associated metabolite biosynthetic gene clusters underscores biosynthetic potential of Myxococcota including descriptions for ten novel species: Archangium lansinium sp. nov., Myxococcus landrumus sp. nov., Nannocystis bai.</title>
        <authorList>
            <person name="Ahearne A."/>
            <person name="Stevens C."/>
            <person name="Dowd S."/>
        </authorList>
    </citation>
    <scope>NUCLEOTIDE SEQUENCE [LARGE SCALE GENOMIC DNA]</scope>
    <source>
        <strain evidence="5 6">WIWO2</strain>
    </source>
</reference>
<sequence>MTAPTFPDEFNLADYLLFDRLREGLGDKVALLFGDQRHTYADVAEKVRMLQAHLAVEDVALEQRVLIVLHDSPAFVWSFFAALSHGAVVAMGNPEAPAPDLAHLVEYTRAAAVVTIPRVAEALALQGALAATNVRTVVLVPEVPTGGDLEADLPVSPALAALRGTSLRGALAQGRAALAAKRAPAGPRATRRDDVAIWLFTSGSTGRSKAAMHTHRDFAFNTERYAKATVGYRKDDITVSVPRLFFGYATGTNLMFPFAVGATSGLFVERPTPESLARYIERYRPTVVTNVPTMMGKLLDHDDARAARGEPRLDLSSVRFHLSAGEALPPALLDRFRGRFHADVYDGIGSAEMFHIYCTNRPGDVRPGSLGRVVEGYTIKILSSDAAGPGAPELPPGETGVMWVKGDSVALGYFQDREKSWGTFHGHWCRTGDLFRMDAEGYLWFSGRADELLKVGGVWVAPVEVEECLTEHPAVSLAAVIGAEEAGLVKPKAFIVVRDDARGRVATDEGRAQLAQELKAFVKDRLSKHKYPRWVAFVDDIPRNDRGKADRKALRQREVAGENPAGL</sequence>
<name>A0ABT5CEJ1_9BACT</name>
<proteinExistence type="predicted"/>
<dbReference type="PANTHER" id="PTHR43352:SF1">
    <property type="entry name" value="ANTHRANILATE--COA LIGASE"/>
    <property type="match status" value="1"/>
</dbReference>
<evidence type="ECO:0000259" key="4">
    <source>
        <dbReference type="Pfam" id="PF13193"/>
    </source>
</evidence>
<dbReference type="Pfam" id="PF13193">
    <property type="entry name" value="AMP-binding_C"/>
    <property type="match status" value="1"/>
</dbReference>
<dbReference type="GO" id="GO:0016874">
    <property type="term" value="F:ligase activity"/>
    <property type="evidence" value="ECO:0007669"/>
    <property type="project" value="UniProtKB-KW"/>
</dbReference>
<dbReference type="Proteomes" id="UP001217485">
    <property type="component" value="Unassembled WGS sequence"/>
</dbReference>
<dbReference type="InterPro" id="IPR045851">
    <property type="entry name" value="AMP-bd_C_sf"/>
</dbReference>
<evidence type="ECO:0000256" key="1">
    <source>
        <dbReference type="ARBA" id="ARBA00022598"/>
    </source>
</evidence>
<organism evidence="5 6">
    <name type="scientific">Sorangium atrum</name>
    <dbReference type="NCBI Taxonomy" id="2995308"/>
    <lineage>
        <taxon>Bacteria</taxon>
        <taxon>Pseudomonadati</taxon>
        <taxon>Myxococcota</taxon>
        <taxon>Polyangia</taxon>
        <taxon>Polyangiales</taxon>
        <taxon>Polyangiaceae</taxon>
        <taxon>Sorangium</taxon>
    </lineage>
</organism>